<dbReference type="STRING" id="29542.A6070_09025"/>
<dbReference type="EMBL" id="CP015518">
    <property type="protein sequence ID" value="APG23654.1"/>
    <property type="molecule type" value="Genomic_DNA"/>
</dbReference>
<protein>
    <submittedName>
        <fullName evidence="1">Uncharacterized protein</fullName>
    </submittedName>
</protein>
<proteinExistence type="predicted"/>
<accession>A0A1L3GCH9</accession>
<dbReference type="AlphaFoldDB" id="A0A1L3GCH9"/>
<dbReference type="KEGG" id="pace:A6070_09025"/>
<reference evidence="1 2" key="1">
    <citation type="journal article" date="2017" name="Genome Announc.">
        <title>Complete Genome Sequences of Two Acetylene-Fermenting Pelobacter acetylenicus Strains.</title>
        <authorList>
            <person name="Sutton J.M."/>
            <person name="Baesman S.M."/>
            <person name="Fierst J.L."/>
            <person name="Poret-Peterson A.T."/>
            <person name="Oremland R.S."/>
            <person name="Dunlap D.S."/>
            <person name="Akob D.M."/>
        </authorList>
    </citation>
    <scope>NUCLEOTIDE SEQUENCE [LARGE SCALE GENOMIC DNA]</scope>
    <source>
        <strain evidence="1 2">DSM 3247</strain>
    </source>
</reference>
<keyword evidence="2" id="KW-1185">Reference proteome</keyword>
<sequence length="75" mass="8324">MLAVSQRLLSPILIHSKGQPHVARGNILIFHGKSQHIGYLMKVRLQKKPAPIQEVFPVSMRVSLSPPEAEVEMSA</sequence>
<evidence type="ECO:0000313" key="1">
    <source>
        <dbReference type="EMBL" id="APG23654.1"/>
    </source>
</evidence>
<organism evidence="1 2">
    <name type="scientific">Syntrophotalea acetylenica</name>
    <name type="common">Pelobacter acetylenicus</name>
    <dbReference type="NCBI Taxonomy" id="29542"/>
    <lineage>
        <taxon>Bacteria</taxon>
        <taxon>Pseudomonadati</taxon>
        <taxon>Thermodesulfobacteriota</taxon>
        <taxon>Desulfuromonadia</taxon>
        <taxon>Desulfuromonadales</taxon>
        <taxon>Syntrophotaleaceae</taxon>
        <taxon>Syntrophotalea</taxon>
    </lineage>
</organism>
<name>A0A1L3GCH9_SYNAC</name>
<evidence type="ECO:0000313" key="2">
    <source>
        <dbReference type="Proteomes" id="UP000182264"/>
    </source>
</evidence>
<gene>
    <name evidence="1" type="ORF">A7E75_00420</name>
</gene>
<dbReference type="Proteomes" id="UP000182264">
    <property type="component" value="Chromosome"/>
</dbReference>